<name>A0A8S3Q106_MYTED</name>
<keyword evidence="1" id="KW-0677">Repeat</keyword>
<dbReference type="GO" id="GO:0043005">
    <property type="term" value="C:neuron projection"/>
    <property type="evidence" value="ECO:0007669"/>
    <property type="project" value="TreeGrafter"/>
</dbReference>
<dbReference type="InterPro" id="IPR051170">
    <property type="entry name" value="Neural/epithelial_adhesion"/>
</dbReference>
<dbReference type="Pfam" id="PF13927">
    <property type="entry name" value="Ig_3"/>
    <property type="match status" value="1"/>
</dbReference>
<dbReference type="PANTHER" id="PTHR12231">
    <property type="entry name" value="CTX-RELATED TYPE I TRANSMEMBRANE PROTEIN"/>
    <property type="match status" value="1"/>
</dbReference>
<evidence type="ECO:0000313" key="5">
    <source>
        <dbReference type="EMBL" id="CAG2189608.1"/>
    </source>
</evidence>
<gene>
    <name evidence="5" type="ORF">MEDL_4958</name>
</gene>
<evidence type="ECO:0000256" key="1">
    <source>
        <dbReference type="ARBA" id="ARBA00022737"/>
    </source>
</evidence>
<keyword evidence="3" id="KW-0393">Immunoglobulin domain</keyword>
<dbReference type="Gene3D" id="2.60.40.10">
    <property type="entry name" value="Immunoglobulins"/>
    <property type="match status" value="2"/>
</dbReference>
<evidence type="ECO:0000256" key="2">
    <source>
        <dbReference type="ARBA" id="ARBA00023157"/>
    </source>
</evidence>
<dbReference type="AlphaFoldDB" id="A0A8S3Q106"/>
<comment type="caution">
    <text evidence="5">The sequence shown here is derived from an EMBL/GenBank/DDBJ whole genome shotgun (WGS) entry which is preliminary data.</text>
</comment>
<dbReference type="CDD" id="cd00096">
    <property type="entry name" value="Ig"/>
    <property type="match status" value="1"/>
</dbReference>
<feature type="domain" description="Ig-like" evidence="4">
    <location>
        <begin position="108"/>
        <end position="188"/>
    </location>
</feature>
<sequence length="198" mass="22231">MNTLFSKKPTVSVDSHEIFASQHQPTRLEFYLKSTLPVEKILRKKEDGTELIMSSGSEGCLIYTFDKPVEDDTGTYTCIVSNHLGEDRAVIKLFVGGNYVLYLKFICETVCLICKLDSKPQVIDLTWWFNDELISSTNDERGDNRFQGGTIECPDLTIKSITYTDKGSYTCCARNIIGLCTSSPIVLSVEGLYKLILL</sequence>
<reference evidence="5" key="1">
    <citation type="submission" date="2021-03" db="EMBL/GenBank/DDBJ databases">
        <authorList>
            <person name="Bekaert M."/>
        </authorList>
    </citation>
    <scope>NUCLEOTIDE SEQUENCE</scope>
</reference>
<keyword evidence="6" id="KW-1185">Reference proteome</keyword>
<dbReference type="SUPFAM" id="SSF48726">
    <property type="entry name" value="Immunoglobulin"/>
    <property type="match status" value="2"/>
</dbReference>
<accession>A0A8S3Q106</accession>
<dbReference type="EMBL" id="CAJPWZ010000297">
    <property type="protein sequence ID" value="CAG2189608.1"/>
    <property type="molecule type" value="Genomic_DNA"/>
</dbReference>
<dbReference type="PANTHER" id="PTHR12231:SF253">
    <property type="entry name" value="DPR-INTERACTING PROTEIN ETA, ISOFORM B-RELATED"/>
    <property type="match status" value="1"/>
</dbReference>
<dbReference type="InterPro" id="IPR003599">
    <property type="entry name" value="Ig_sub"/>
</dbReference>
<dbReference type="Proteomes" id="UP000683360">
    <property type="component" value="Unassembled WGS sequence"/>
</dbReference>
<dbReference type="InterPro" id="IPR013783">
    <property type="entry name" value="Ig-like_fold"/>
</dbReference>
<dbReference type="SMART" id="SM00409">
    <property type="entry name" value="IG"/>
    <property type="match status" value="2"/>
</dbReference>
<evidence type="ECO:0000256" key="3">
    <source>
        <dbReference type="ARBA" id="ARBA00023319"/>
    </source>
</evidence>
<dbReference type="OrthoDB" id="6138780at2759"/>
<organism evidence="5 6">
    <name type="scientific">Mytilus edulis</name>
    <name type="common">Blue mussel</name>
    <dbReference type="NCBI Taxonomy" id="6550"/>
    <lineage>
        <taxon>Eukaryota</taxon>
        <taxon>Metazoa</taxon>
        <taxon>Spiralia</taxon>
        <taxon>Lophotrochozoa</taxon>
        <taxon>Mollusca</taxon>
        <taxon>Bivalvia</taxon>
        <taxon>Autobranchia</taxon>
        <taxon>Pteriomorphia</taxon>
        <taxon>Mytilida</taxon>
        <taxon>Mytiloidea</taxon>
        <taxon>Mytilidae</taxon>
        <taxon>Mytilinae</taxon>
        <taxon>Mytilus</taxon>
    </lineage>
</organism>
<protein>
    <submittedName>
        <fullName evidence="5">HMCN</fullName>
    </submittedName>
</protein>
<keyword evidence="2" id="KW-1015">Disulfide bond</keyword>
<evidence type="ECO:0000313" key="6">
    <source>
        <dbReference type="Proteomes" id="UP000683360"/>
    </source>
</evidence>
<proteinExistence type="predicted"/>
<evidence type="ECO:0000259" key="4">
    <source>
        <dbReference type="PROSITE" id="PS50835"/>
    </source>
</evidence>
<dbReference type="InterPro" id="IPR036179">
    <property type="entry name" value="Ig-like_dom_sf"/>
</dbReference>
<dbReference type="InterPro" id="IPR007110">
    <property type="entry name" value="Ig-like_dom"/>
</dbReference>
<dbReference type="PROSITE" id="PS50835">
    <property type="entry name" value="IG_LIKE"/>
    <property type="match status" value="1"/>
</dbReference>